<dbReference type="AlphaFoldDB" id="B8IAM9"/>
<feature type="region of interest" description="Disordered" evidence="1">
    <location>
        <begin position="119"/>
        <end position="209"/>
    </location>
</feature>
<protein>
    <submittedName>
        <fullName evidence="2">Uncharacterized protein</fullName>
    </submittedName>
</protein>
<feature type="region of interest" description="Disordered" evidence="1">
    <location>
        <begin position="295"/>
        <end position="315"/>
    </location>
</feature>
<dbReference type="PROSITE" id="PS00354">
    <property type="entry name" value="HMGI_Y"/>
    <property type="match status" value="1"/>
</dbReference>
<proteinExistence type="predicted"/>
<accession>B8IAM9</accession>
<gene>
    <name evidence="2" type="ordered locus">Mnod_6269</name>
</gene>
<name>B8IAM9_METNO</name>
<dbReference type="STRING" id="460265.Mnod_6269"/>
<reference evidence="2 3" key="1">
    <citation type="submission" date="2009-01" db="EMBL/GenBank/DDBJ databases">
        <title>Complete sequence of chromosome of Methylobacterium nodulans ORS 2060.</title>
        <authorList>
            <consortium name="US DOE Joint Genome Institute"/>
            <person name="Lucas S."/>
            <person name="Copeland A."/>
            <person name="Lapidus A."/>
            <person name="Glavina del Rio T."/>
            <person name="Dalin E."/>
            <person name="Tice H."/>
            <person name="Bruce D."/>
            <person name="Goodwin L."/>
            <person name="Pitluck S."/>
            <person name="Sims D."/>
            <person name="Brettin T."/>
            <person name="Detter J.C."/>
            <person name="Han C."/>
            <person name="Larimer F."/>
            <person name="Land M."/>
            <person name="Hauser L."/>
            <person name="Kyrpides N."/>
            <person name="Ivanova N."/>
            <person name="Marx C.J."/>
            <person name="Richardson P."/>
        </authorList>
    </citation>
    <scope>NUCLEOTIDE SEQUENCE [LARGE SCALE GENOMIC DNA]</scope>
    <source>
        <strain evidence="3">LMG 21967 / CNCM I-2342 / ORS 2060</strain>
    </source>
</reference>
<evidence type="ECO:0000256" key="1">
    <source>
        <dbReference type="SAM" id="MobiDB-lite"/>
    </source>
</evidence>
<dbReference type="GO" id="GO:0006355">
    <property type="term" value="P:regulation of DNA-templated transcription"/>
    <property type="evidence" value="ECO:0007669"/>
    <property type="project" value="InterPro"/>
</dbReference>
<organism evidence="2 3">
    <name type="scientific">Methylobacterium nodulans (strain LMG 21967 / CNCM I-2342 / ORS 2060)</name>
    <dbReference type="NCBI Taxonomy" id="460265"/>
    <lineage>
        <taxon>Bacteria</taxon>
        <taxon>Pseudomonadati</taxon>
        <taxon>Pseudomonadota</taxon>
        <taxon>Alphaproteobacteria</taxon>
        <taxon>Hyphomicrobiales</taxon>
        <taxon>Methylobacteriaceae</taxon>
        <taxon>Methylobacterium</taxon>
    </lineage>
</organism>
<keyword evidence="3" id="KW-1185">Reference proteome</keyword>
<evidence type="ECO:0000313" key="2">
    <source>
        <dbReference type="EMBL" id="ACL61074.1"/>
    </source>
</evidence>
<dbReference type="RefSeq" id="WP_015932656.1">
    <property type="nucleotide sequence ID" value="NC_011894.1"/>
</dbReference>
<feature type="compositionally biased region" description="Basic residues" evidence="1">
    <location>
        <begin position="141"/>
        <end position="151"/>
    </location>
</feature>
<dbReference type="HOGENOM" id="CLU_794125_0_0_5"/>
<evidence type="ECO:0000313" key="3">
    <source>
        <dbReference type="Proteomes" id="UP000008207"/>
    </source>
</evidence>
<dbReference type="Proteomes" id="UP000008207">
    <property type="component" value="Chromosome"/>
</dbReference>
<dbReference type="InterPro" id="IPR000637">
    <property type="entry name" value="HMGI/Y_DNA-bd_CS"/>
</dbReference>
<dbReference type="OrthoDB" id="7876586at2"/>
<dbReference type="eggNOG" id="ENOG5033070">
    <property type="taxonomic scope" value="Bacteria"/>
</dbReference>
<sequence>MARIRTIKPEFWSSAQVMDLSVPARLLFIGIWNFCDDHGRAVFSARRLKAQIFPSDDFTAADVHGMLTELMSSGLIKIYVIEDREFFEVTGWHHQHVNRRGNPIFPLPPWALEKSHSLNEKRKEKEKEKEILIGGGIAPPKRPRGRPRKHPRVEPAAAAPAAQPLNGAHHPAASAGRDEEAVAATAADRQPGPTVPSHAEGKDSGQAPEQPARLAIEHTQAFYDRVLARLHEAIPGAPVDPAVGPMVRLLAQGMDLETDLIPACLDALAGKKIYTWEILAQRILERRERAAALRERQGLPAQPRANQGPKHEIPGAGEYSAAFLQDCVKRWRQDPSSWFPFLGPKPDEPGCHIPRHLIETARKAA</sequence>
<feature type="compositionally biased region" description="Basic and acidic residues" evidence="1">
    <location>
        <begin position="119"/>
        <end position="131"/>
    </location>
</feature>
<dbReference type="EMBL" id="CP001349">
    <property type="protein sequence ID" value="ACL61074.1"/>
    <property type="molecule type" value="Genomic_DNA"/>
</dbReference>
<dbReference type="KEGG" id="mno:Mnod_6269"/>